<sequence length="59" mass="6923">MSKPPTHTASWNTVSDYEHFGYSMLEANRTTLVWKYILSSDQSVQDEFVMYKSEERGSR</sequence>
<name>W2K5F8_PHYNI</name>
<proteinExistence type="predicted"/>
<protein>
    <recommendedName>
        <fullName evidence="1">Purple acid phosphatase C-terminal domain-containing protein</fullName>
    </recommendedName>
</protein>
<feature type="domain" description="Purple acid phosphatase C-terminal" evidence="1">
    <location>
        <begin position="5"/>
        <end position="47"/>
    </location>
</feature>
<dbReference type="EMBL" id="KI682770">
    <property type="protein sequence ID" value="ETL80396.1"/>
    <property type="molecule type" value="Genomic_DNA"/>
</dbReference>
<dbReference type="AlphaFoldDB" id="W2K5F8"/>
<evidence type="ECO:0000313" key="2">
    <source>
        <dbReference type="EMBL" id="ETL80396.1"/>
    </source>
</evidence>
<dbReference type="OrthoDB" id="89056at2759"/>
<dbReference type="VEuPathDB" id="FungiDB:PPTG_17878"/>
<dbReference type="Proteomes" id="UP000054423">
    <property type="component" value="Unassembled WGS sequence"/>
</dbReference>
<dbReference type="InterPro" id="IPR025733">
    <property type="entry name" value="PAPs_C"/>
</dbReference>
<accession>W2K5F8</accession>
<organism evidence="2">
    <name type="scientific">Phytophthora nicotianae</name>
    <name type="common">Potato buckeye rot agent</name>
    <name type="synonym">Phytophthora parasitica</name>
    <dbReference type="NCBI Taxonomy" id="4792"/>
    <lineage>
        <taxon>Eukaryota</taxon>
        <taxon>Sar</taxon>
        <taxon>Stramenopiles</taxon>
        <taxon>Oomycota</taxon>
        <taxon>Peronosporomycetes</taxon>
        <taxon>Peronosporales</taxon>
        <taxon>Peronosporaceae</taxon>
        <taxon>Phytophthora</taxon>
    </lineage>
</organism>
<gene>
    <name evidence="2" type="ORF">L917_19119</name>
</gene>
<dbReference type="Pfam" id="PF14008">
    <property type="entry name" value="Metallophos_C"/>
    <property type="match status" value="1"/>
</dbReference>
<reference evidence="2" key="1">
    <citation type="submission" date="2013-11" db="EMBL/GenBank/DDBJ databases">
        <title>The Genome Sequence of Phytophthora parasitica CHvinca01.</title>
        <authorList>
            <consortium name="The Broad Institute Genomics Platform"/>
            <person name="Russ C."/>
            <person name="Tyler B."/>
            <person name="Panabieres F."/>
            <person name="Shan W."/>
            <person name="Tripathy S."/>
            <person name="Grunwald N."/>
            <person name="Machado M."/>
            <person name="Johnson C.S."/>
            <person name="Arredondo F."/>
            <person name="Hong C."/>
            <person name="Coffey M."/>
            <person name="Young S.K."/>
            <person name="Zeng Q."/>
            <person name="Gargeya S."/>
            <person name="Fitzgerald M."/>
            <person name="Abouelleil A."/>
            <person name="Alvarado L."/>
            <person name="Chapman S.B."/>
            <person name="Gainer-Dewar J."/>
            <person name="Goldberg J."/>
            <person name="Griggs A."/>
            <person name="Gujja S."/>
            <person name="Hansen M."/>
            <person name="Howarth C."/>
            <person name="Imamovic A."/>
            <person name="Ireland A."/>
            <person name="Larimer J."/>
            <person name="McCowan C."/>
            <person name="Murphy C."/>
            <person name="Pearson M."/>
            <person name="Poon T.W."/>
            <person name="Priest M."/>
            <person name="Roberts A."/>
            <person name="Saif S."/>
            <person name="Shea T."/>
            <person name="Sykes S."/>
            <person name="Wortman J."/>
            <person name="Nusbaum C."/>
            <person name="Birren B."/>
        </authorList>
    </citation>
    <scope>NUCLEOTIDE SEQUENCE [LARGE SCALE GENOMIC DNA]</scope>
    <source>
        <strain evidence="2">CHvinca01</strain>
    </source>
</reference>
<evidence type="ECO:0000259" key="1">
    <source>
        <dbReference type="Pfam" id="PF14008"/>
    </source>
</evidence>